<name>A0ABW0LAI6_9BURK</name>
<dbReference type="EMBL" id="JBHSMU010000018">
    <property type="protein sequence ID" value="MFC5462744.1"/>
    <property type="molecule type" value="Genomic_DNA"/>
</dbReference>
<reference evidence="2" key="1">
    <citation type="journal article" date="2019" name="Int. J. Syst. Evol. Microbiol.">
        <title>The Global Catalogue of Microorganisms (GCM) 10K type strain sequencing project: providing services to taxonomists for standard genome sequencing and annotation.</title>
        <authorList>
            <consortium name="The Broad Institute Genomics Platform"/>
            <consortium name="The Broad Institute Genome Sequencing Center for Infectious Disease"/>
            <person name="Wu L."/>
            <person name="Ma J."/>
        </authorList>
    </citation>
    <scope>NUCLEOTIDE SEQUENCE [LARGE SCALE GENOMIC DNA]</scope>
    <source>
        <strain evidence="2">KACC 12649</strain>
    </source>
</reference>
<dbReference type="Proteomes" id="UP001596050">
    <property type="component" value="Unassembled WGS sequence"/>
</dbReference>
<keyword evidence="2" id="KW-1185">Reference proteome</keyword>
<comment type="caution">
    <text evidence="1">The sequence shown here is derived from an EMBL/GenBank/DDBJ whole genome shotgun (WGS) entry which is preliminary data.</text>
</comment>
<protein>
    <submittedName>
        <fullName evidence="1">Anti-sigma factor family protein</fullName>
    </submittedName>
</protein>
<sequence length="266" mass="27631">MRFSDETLMAYADGELGEPERSAVEAAERADPAIAAGIARHRALRANVFAAFAGVLDEPVPARLQPPVAVAATGAPLERKTGTIASLDAARERKAKARAAARSEDSTSAPSVQRRAWPRWGALAASLAVGVLAGTLWMNGGDDAGLVSTDANGRLVAQGELAGALSQQLAGSAQAGKRVQIGVTFAARGGAYCRSFTARGTAGLACRHGDTWRIPVLQDAPADSGAYRQAGSTAPAAVLEVIDERMEGMTLDADAERAARDRGWKR</sequence>
<dbReference type="RefSeq" id="WP_379786233.1">
    <property type="nucleotide sequence ID" value="NZ_JBHSMU010000018.1"/>
</dbReference>
<evidence type="ECO:0000313" key="1">
    <source>
        <dbReference type="EMBL" id="MFC5462744.1"/>
    </source>
</evidence>
<evidence type="ECO:0000313" key="2">
    <source>
        <dbReference type="Proteomes" id="UP001596050"/>
    </source>
</evidence>
<accession>A0ABW0LAI6</accession>
<proteinExistence type="predicted"/>
<organism evidence="1 2">
    <name type="scientific">Massilia niabensis</name>
    <dbReference type="NCBI Taxonomy" id="544910"/>
    <lineage>
        <taxon>Bacteria</taxon>
        <taxon>Pseudomonadati</taxon>
        <taxon>Pseudomonadota</taxon>
        <taxon>Betaproteobacteria</taxon>
        <taxon>Burkholderiales</taxon>
        <taxon>Oxalobacteraceae</taxon>
        <taxon>Telluria group</taxon>
        <taxon>Massilia</taxon>
    </lineage>
</organism>
<gene>
    <name evidence="1" type="ORF">ACFPN5_23295</name>
</gene>